<dbReference type="GO" id="GO:0031515">
    <property type="term" value="C:tRNA (m1A) methyltransferase complex"/>
    <property type="evidence" value="ECO:0007669"/>
    <property type="project" value="UniProtKB-UniRule"/>
</dbReference>
<dbReference type="GO" id="GO:0005634">
    <property type="term" value="C:nucleus"/>
    <property type="evidence" value="ECO:0007669"/>
    <property type="project" value="UniProtKB-SubCell"/>
</dbReference>
<comment type="subcellular location">
    <subcellularLocation>
        <location evidence="1 8">Nucleus</location>
    </subcellularLocation>
</comment>
<organism evidence="12 13">
    <name type="scientific">Pinctada imbricata</name>
    <name type="common">Atlantic pearl-oyster</name>
    <name type="synonym">Pinctada martensii</name>
    <dbReference type="NCBI Taxonomy" id="66713"/>
    <lineage>
        <taxon>Eukaryota</taxon>
        <taxon>Metazoa</taxon>
        <taxon>Spiralia</taxon>
        <taxon>Lophotrochozoa</taxon>
        <taxon>Mollusca</taxon>
        <taxon>Bivalvia</taxon>
        <taxon>Autobranchia</taxon>
        <taxon>Pteriomorphia</taxon>
        <taxon>Pterioida</taxon>
        <taxon>Pterioidea</taxon>
        <taxon>Pteriidae</taxon>
        <taxon>Pinctada</taxon>
    </lineage>
</organism>
<evidence type="ECO:0000256" key="8">
    <source>
        <dbReference type="PIRNR" id="PIRNR017269"/>
    </source>
</evidence>
<evidence type="ECO:0000313" key="12">
    <source>
        <dbReference type="EMBL" id="KAK3092850.1"/>
    </source>
</evidence>
<evidence type="ECO:0000256" key="3">
    <source>
        <dbReference type="ARBA" id="ARBA00022679"/>
    </source>
</evidence>
<dbReference type="EC" id="2.1.1.220" evidence="8"/>
<evidence type="ECO:0000256" key="5">
    <source>
        <dbReference type="ARBA" id="ARBA00022694"/>
    </source>
</evidence>
<dbReference type="InterPro" id="IPR014816">
    <property type="entry name" value="tRNA_MeTrfase_Gcd14"/>
</dbReference>
<keyword evidence="2 8" id="KW-0489">Methyltransferase</keyword>
<dbReference type="EMBL" id="VSWD01000009">
    <property type="protein sequence ID" value="KAK3092850.1"/>
    <property type="molecule type" value="Genomic_DNA"/>
</dbReference>
<evidence type="ECO:0000256" key="6">
    <source>
        <dbReference type="ARBA" id="ARBA00023242"/>
    </source>
</evidence>
<comment type="similarity">
    <text evidence="8">Belongs to the class I-like SAM-binding methyltransferase superfamily. TRM61 family.</text>
</comment>
<comment type="catalytic activity">
    <reaction evidence="7">
        <text>an adenosine in mRNA + S-adenosyl-L-methionine = an N(1)-methyladenosine in mRNA + S-adenosyl-L-homocysteine + H(+)</text>
        <dbReference type="Rhea" id="RHEA:55392"/>
        <dbReference type="Rhea" id="RHEA-COMP:12414"/>
        <dbReference type="Rhea" id="RHEA-COMP:12415"/>
        <dbReference type="ChEBI" id="CHEBI:15378"/>
        <dbReference type="ChEBI" id="CHEBI:57856"/>
        <dbReference type="ChEBI" id="CHEBI:59789"/>
        <dbReference type="ChEBI" id="CHEBI:74411"/>
        <dbReference type="ChEBI" id="CHEBI:74491"/>
    </reaction>
</comment>
<dbReference type="SUPFAM" id="SSF53335">
    <property type="entry name" value="S-adenosyl-L-methionine-dependent methyltransferases"/>
    <property type="match status" value="1"/>
</dbReference>
<feature type="compositionally biased region" description="Basic and acidic residues" evidence="10">
    <location>
        <begin position="259"/>
        <end position="287"/>
    </location>
</feature>
<evidence type="ECO:0000313" key="13">
    <source>
        <dbReference type="Proteomes" id="UP001186944"/>
    </source>
</evidence>
<protein>
    <recommendedName>
        <fullName evidence="8">tRNA (adenine(58)-N(1))-methyltransferase catalytic subunit TRMT61A</fullName>
        <ecNumber evidence="8">2.1.1.220</ecNumber>
    </recommendedName>
</protein>
<keyword evidence="5 8" id="KW-0819">tRNA processing</keyword>
<evidence type="ECO:0000256" key="7">
    <source>
        <dbReference type="ARBA" id="ARBA00048481"/>
    </source>
</evidence>
<evidence type="ECO:0000256" key="2">
    <source>
        <dbReference type="ARBA" id="ARBA00022603"/>
    </source>
</evidence>
<sequence>MSFDNYHKVVEENDTVILYLGYENMHSIKVRGGHTFQTKYGALRHSDLLGKPYGSKIQCPKGYLYVLHPTPELWTQNLPHRTQILYSTDISIVTFQLDVRPGSVVVESGTGSGSLSHALIRSLLPSGHLHTFEFHKERAEKAEQEFKEHGLESYVTVNHRDVCQNGFDLEHVADAVFLDLPVPWEALPSAKTALKKEGGRICSFSPCIEQVQRTCEVLTELGFEDISTMECLVRNFDVRTVNLPIPDLGGGDSIETSSIKKEKNTVDEESDKKQEIVKSNADGDKSSAENAKQTFDFIGKKEDKNFYFKSGVAPTQMPGHTGYLTFATLYPA</sequence>
<name>A0AA88YAS9_PINIB</name>
<dbReference type="FunFam" id="3.10.330.20:FF:000002">
    <property type="entry name" value="tRNA (adenine(58)-N(1))-methyltransferase catalytic subunit TRMT61A"/>
    <property type="match status" value="1"/>
</dbReference>
<feature type="binding site" evidence="9">
    <location>
        <begin position="112"/>
        <end position="115"/>
    </location>
    <ligand>
        <name>S-adenosyl-L-methionine</name>
        <dbReference type="ChEBI" id="CHEBI:59789"/>
    </ligand>
</feature>
<dbReference type="Pfam" id="PF08704">
    <property type="entry name" value="GCD14"/>
    <property type="match status" value="1"/>
</dbReference>
<gene>
    <name evidence="12" type="ORF">FSP39_007896</name>
</gene>
<dbReference type="PANTHER" id="PTHR12133:SF2">
    <property type="entry name" value="TRNA (ADENINE(58)-N(1))-METHYLTRANSFERASE CATALYTIC SUBUNIT TRMT61A"/>
    <property type="match status" value="1"/>
</dbReference>
<evidence type="ECO:0000256" key="1">
    <source>
        <dbReference type="ARBA" id="ARBA00004123"/>
    </source>
</evidence>
<dbReference type="Proteomes" id="UP001186944">
    <property type="component" value="Unassembled WGS sequence"/>
</dbReference>
<keyword evidence="4 8" id="KW-0949">S-adenosyl-L-methionine</keyword>
<feature type="binding site" evidence="9">
    <location>
        <position position="133"/>
    </location>
    <ligand>
        <name>S-adenosyl-L-methionine</name>
        <dbReference type="ChEBI" id="CHEBI:59789"/>
    </ligand>
</feature>
<proteinExistence type="inferred from homology"/>
<keyword evidence="6 8" id="KW-0539">Nucleus</keyword>
<reference evidence="12" key="1">
    <citation type="submission" date="2019-08" db="EMBL/GenBank/DDBJ databases">
        <title>The improved chromosome-level genome for the pearl oyster Pinctada fucata martensii using PacBio sequencing and Hi-C.</title>
        <authorList>
            <person name="Zheng Z."/>
        </authorList>
    </citation>
    <scope>NUCLEOTIDE SEQUENCE</scope>
    <source>
        <strain evidence="12">ZZ-2019</strain>
        <tissue evidence="12">Adductor muscle</tissue>
    </source>
</reference>
<dbReference type="PROSITE" id="PS51620">
    <property type="entry name" value="SAM_TRM61"/>
    <property type="match status" value="1"/>
</dbReference>
<comment type="caution">
    <text evidence="12">The sequence shown here is derived from an EMBL/GenBank/DDBJ whole genome shotgun (WGS) entry which is preliminary data.</text>
</comment>
<dbReference type="PIRSF" id="PIRSF017269">
    <property type="entry name" value="GCD14"/>
    <property type="match status" value="1"/>
</dbReference>
<feature type="binding site" evidence="9">
    <location>
        <position position="161"/>
    </location>
    <ligand>
        <name>S-adenosyl-L-methionine</name>
        <dbReference type="ChEBI" id="CHEBI:59789"/>
    </ligand>
</feature>
<feature type="domain" description="tRNA (adenine(58)-N(1))-methyltransferase catalytic subunit TRM61 C-terminal" evidence="11">
    <location>
        <begin position="62"/>
        <end position="328"/>
    </location>
</feature>
<comment type="catalytic activity">
    <reaction evidence="8">
        <text>adenosine(58) in tRNA + S-adenosyl-L-methionine = N(1)-methyladenosine(58) in tRNA + S-adenosyl-L-homocysteine + H(+)</text>
        <dbReference type="Rhea" id="RHEA:43152"/>
        <dbReference type="Rhea" id="RHEA-COMP:10365"/>
        <dbReference type="Rhea" id="RHEA-COMP:10366"/>
        <dbReference type="ChEBI" id="CHEBI:15378"/>
        <dbReference type="ChEBI" id="CHEBI:57856"/>
        <dbReference type="ChEBI" id="CHEBI:59789"/>
        <dbReference type="ChEBI" id="CHEBI:74411"/>
        <dbReference type="ChEBI" id="CHEBI:74491"/>
        <dbReference type="EC" id="2.1.1.220"/>
    </reaction>
</comment>
<keyword evidence="3 8" id="KW-0808">Transferase</keyword>
<dbReference type="Gene3D" id="3.10.330.20">
    <property type="match status" value="1"/>
</dbReference>
<evidence type="ECO:0000256" key="4">
    <source>
        <dbReference type="ARBA" id="ARBA00022691"/>
    </source>
</evidence>
<dbReference type="CDD" id="cd02440">
    <property type="entry name" value="AdoMet_MTases"/>
    <property type="match status" value="1"/>
</dbReference>
<comment type="function">
    <text evidence="8">Catalytic subunit of tRNA (adenine-N(1)-)-methyltransferase, which catalyzes the formation of N(1)-methyladenine at position 58 (m1A58) in initiator methionyl-tRNA.</text>
</comment>
<accession>A0AA88YAS9</accession>
<feature type="binding site" evidence="9">
    <location>
        <position position="179"/>
    </location>
    <ligand>
        <name>S-adenosyl-L-methionine</name>
        <dbReference type="ChEBI" id="CHEBI:59789"/>
    </ligand>
</feature>
<dbReference type="GO" id="GO:0030488">
    <property type="term" value="P:tRNA methylation"/>
    <property type="evidence" value="ECO:0007669"/>
    <property type="project" value="InterPro"/>
</dbReference>
<evidence type="ECO:0000256" key="10">
    <source>
        <dbReference type="SAM" id="MobiDB-lite"/>
    </source>
</evidence>
<dbReference type="InterPro" id="IPR049470">
    <property type="entry name" value="TRM61_C"/>
</dbReference>
<evidence type="ECO:0000256" key="9">
    <source>
        <dbReference type="PIRSR" id="PIRSR017269-1"/>
    </source>
</evidence>
<dbReference type="Gene3D" id="3.40.50.150">
    <property type="entry name" value="Vaccinia Virus protein VP39"/>
    <property type="match status" value="1"/>
</dbReference>
<dbReference type="AlphaFoldDB" id="A0AA88YAS9"/>
<dbReference type="InterPro" id="IPR029063">
    <property type="entry name" value="SAM-dependent_MTases_sf"/>
</dbReference>
<feature type="region of interest" description="Disordered" evidence="10">
    <location>
        <begin position="259"/>
        <end position="289"/>
    </location>
</feature>
<dbReference type="GO" id="GO:0160107">
    <property type="term" value="F:tRNA (adenine(58)-N1)-methyltransferase activity"/>
    <property type="evidence" value="ECO:0007669"/>
    <property type="project" value="UniProtKB-EC"/>
</dbReference>
<dbReference type="PANTHER" id="PTHR12133">
    <property type="entry name" value="TRNA (ADENINE(58)-N(1))-METHYLTRANSFERASE"/>
    <property type="match status" value="1"/>
</dbReference>
<keyword evidence="13" id="KW-1185">Reference proteome</keyword>
<evidence type="ECO:0000259" key="11">
    <source>
        <dbReference type="Pfam" id="PF08704"/>
    </source>
</evidence>